<dbReference type="Gene3D" id="3.40.50.150">
    <property type="entry name" value="Vaccinia Virus protein VP39"/>
    <property type="match status" value="1"/>
</dbReference>
<dbReference type="InterPro" id="IPR029063">
    <property type="entry name" value="SAM-dependent_MTases_sf"/>
</dbReference>
<keyword evidence="2" id="KW-1185">Reference proteome</keyword>
<dbReference type="GO" id="GO:0008168">
    <property type="term" value="F:methyltransferase activity"/>
    <property type="evidence" value="ECO:0007669"/>
    <property type="project" value="UniProtKB-KW"/>
</dbReference>
<evidence type="ECO:0000313" key="1">
    <source>
        <dbReference type="EMBL" id="AEA25967.1"/>
    </source>
</evidence>
<proteinExistence type="predicted"/>
<dbReference type="CDD" id="cd02440">
    <property type="entry name" value="AdoMet_MTases"/>
    <property type="match status" value="1"/>
</dbReference>
<dbReference type="KEGG" id="pdx:Psed_3797"/>
<reference evidence="1 2" key="1">
    <citation type="journal article" date="2011" name="J. Bacteriol.">
        <title>Genome sequence of the 1,4-dioxane-degrading Pseudonocardia dioxanivorans strain CB1190.</title>
        <authorList>
            <person name="Sales C.M."/>
            <person name="Mahendra S."/>
            <person name="Grostern A."/>
            <person name="Parales R.E."/>
            <person name="Goodwin L.A."/>
            <person name="Woyke T."/>
            <person name="Nolan M."/>
            <person name="Lapidus A."/>
            <person name="Chertkov O."/>
            <person name="Ovchinnikova G."/>
            <person name="Sczyrba A."/>
            <person name="Alvarez-Cohen L."/>
        </authorList>
    </citation>
    <scope>NUCLEOTIDE SEQUENCE [LARGE SCALE GENOMIC DNA]</scope>
    <source>
        <strain evidence="2">ATCC 55486 / DSM 44775 / JCM 13855 / CB1190</strain>
    </source>
</reference>
<dbReference type="eggNOG" id="COG2226">
    <property type="taxonomic scope" value="Bacteria"/>
</dbReference>
<sequence length="270" mass="28747">MPDAEAMSRAMTGQVSAEAAELYERFFVPALFDQWPSQVLDLAEVADGDDVLDLACGTGVLARAAKRRVGPTGSVCGVDMNEGMLSVASRAEPGVSWVPGRAESLPLPDDGVDRVCCRFGLMFFSDRQAAVGEMARVARSGGSVCVVTWAGLSETSGYAAMVQLVDDLFGTEIARALAAPFGIGTPAALHDIMSTGFEHVAVRRLEGRAQFPSIDAWVATDVHAWTLRDMIDDDQFAELSAHARVRLREFADASGRVTFPAPALVAVARP</sequence>
<dbReference type="SUPFAM" id="SSF53335">
    <property type="entry name" value="S-adenosyl-L-methionine-dependent methyltransferases"/>
    <property type="match status" value="1"/>
</dbReference>
<evidence type="ECO:0000313" key="2">
    <source>
        <dbReference type="Proteomes" id="UP000007809"/>
    </source>
</evidence>
<protein>
    <submittedName>
        <fullName evidence="1">Methyltransferase type 11</fullName>
    </submittedName>
</protein>
<gene>
    <name evidence="1" type="ordered locus">Psed_3797</name>
</gene>
<dbReference type="Pfam" id="PF01209">
    <property type="entry name" value="Ubie_methyltran"/>
    <property type="match status" value="1"/>
</dbReference>
<dbReference type="GO" id="GO:0032259">
    <property type="term" value="P:methylation"/>
    <property type="evidence" value="ECO:0007669"/>
    <property type="project" value="UniProtKB-KW"/>
</dbReference>
<accession>F4CLC5</accession>
<dbReference type="HOGENOM" id="CLU_037990_2_3_11"/>
<dbReference type="AlphaFoldDB" id="F4CLC5"/>
<organism evidence="1 2">
    <name type="scientific">Pseudonocardia dioxanivorans (strain ATCC 55486 / DSM 44775 / JCM 13855 / CB1190)</name>
    <dbReference type="NCBI Taxonomy" id="675635"/>
    <lineage>
        <taxon>Bacteria</taxon>
        <taxon>Bacillati</taxon>
        <taxon>Actinomycetota</taxon>
        <taxon>Actinomycetes</taxon>
        <taxon>Pseudonocardiales</taxon>
        <taxon>Pseudonocardiaceae</taxon>
        <taxon>Pseudonocardia</taxon>
    </lineage>
</organism>
<dbReference type="EMBL" id="CP002593">
    <property type="protein sequence ID" value="AEA25967.1"/>
    <property type="molecule type" value="Genomic_DNA"/>
</dbReference>
<keyword evidence="1" id="KW-0489">Methyltransferase</keyword>
<name>F4CLC5_PSEUX</name>
<dbReference type="PANTHER" id="PTHR43591:SF24">
    <property type="entry name" value="2-METHOXY-6-POLYPRENYL-1,4-BENZOQUINOL METHYLASE, MITOCHONDRIAL"/>
    <property type="match status" value="1"/>
</dbReference>
<dbReference type="OrthoDB" id="65624at2"/>
<dbReference type="PANTHER" id="PTHR43591">
    <property type="entry name" value="METHYLTRANSFERASE"/>
    <property type="match status" value="1"/>
</dbReference>
<keyword evidence="1" id="KW-0808">Transferase</keyword>
<dbReference type="Proteomes" id="UP000007809">
    <property type="component" value="Chromosome"/>
</dbReference>